<name>A0A2I2L5H2_9VIRU</name>
<evidence type="ECO:0000313" key="1">
    <source>
        <dbReference type="EMBL" id="SNW62784.1"/>
    </source>
</evidence>
<reference evidence="1" key="1">
    <citation type="submission" date="2017-08" db="EMBL/GenBank/DDBJ databases">
        <authorList>
            <consortium name="Urmite Genomes"/>
        </authorList>
    </citation>
    <scope>NUCLEOTIDE SEQUENCE [LARGE SCALE GENOMIC DNA]</scope>
    <source>
        <strain evidence="1">IHUMI-LCC2</strain>
    </source>
</reference>
<dbReference type="EMBL" id="LT906555">
    <property type="protein sequence ID" value="SNW62784.1"/>
    <property type="molecule type" value="Genomic_DNA"/>
</dbReference>
<keyword evidence="2" id="KW-1185">Reference proteome</keyword>
<proteinExistence type="predicted"/>
<protein>
    <recommendedName>
        <fullName evidence="3">F-box domain-containing protein</fullName>
    </recommendedName>
</protein>
<sequence length="405" mass="47010">MEQLYPNNIFPNLPKEISKHILQNVDPTTLPDLCLVNKDTYKNDCAKLLKYYYGNNGFELINSMNLDQFKRLTSVIWPTLQSFNIQTYQIVKDQMIKRALSLRYNDDIISQMSVPDTLLFAYNRTNLMKSDIDMIQIYSNIVEYLENGGSFNDVLLRLEEDVGNVAIKIAQRIILKYSSYPAIVFHKIKDALFDMKDGNILKDIYELPLSQCDDYIIQNANLIRTSNIRKVAFIVYTQRKTYTPKIAAYLMQYSYNSIKVTTMFTYITVLKDIELLKLSVIILSIFGGEFDYDRLLIPQFNIEGIPELDEFARRRENPLSRLYEYSISEAIVEYSPPIAFTNSMFLNNNLPRGFRILGNVNLGIPGVLDDIRGSYDIIKLFSMLLVDKNAFDINFLYTFLNYVSI</sequence>
<dbReference type="Proteomes" id="UP000236316">
    <property type="component" value="Segment"/>
</dbReference>
<evidence type="ECO:0008006" key="3">
    <source>
        <dbReference type="Google" id="ProtNLM"/>
    </source>
</evidence>
<dbReference type="GeneID" id="35382716"/>
<dbReference type="KEGG" id="vg:35382716"/>
<organism evidence="1">
    <name type="scientific">Orpheovirus IHUMI-LCC2</name>
    <dbReference type="NCBI Taxonomy" id="2023057"/>
    <lineage>
        <taxon>Viruses</taxon>
        <taxon>Varidnaviria</taxon>
        <taxon>Bamfordvirae</taxon>
        <taxon>Nucleocytoviricota</taxon>
        <taxon>Megaviricetes</taxon>
        <taxon>Pimascovirales</taxon>
        <taxon>Ocovirineae</taxon>
        <taxon>Orpheoviridae</taxon>
        <taxon>Alphaorpheovirus</taxon>
        <taxon>Alphaorpheovirus massiliense</taxon>
    </lineage>
</organism>
<dbReference type="RefSeq" id="YP_009449086.1">
    <property type="nucleotide sequence ID" value="NC_036594.1"/>
</dbReference>
<gene>
    <name evidence="1" type="ORF">ORPV_880</name>
</gene>
<accession>A0A2I2L5H2</accession>
<evidence type="ECO:0000313" key="2">
    <source>
        <dbReference type="Proteomes" id="UP000236316"/>
    </source>
</evidence>